<gene>
    <name evidence="19" type="ORF">BAE44_0022050</name>
</gene>
<organism evidence="19 20">
    <name type="scientific">Dichanthelium oligosanthes</name>
    <dbReference type="NCBI Taxonomy" id="888268"/>
    <lineage>
        <taxon>Eukaryota</taxon>
        <taxon>Viridiplantae</taxon>
        <taxon>Streptophyta</taxon>
        <taxon>Embryophyta</taxon>
        <taxon>Tracheophyta</taxon>
        <taxon>Spermatophyta</taxon>
        <taxon>Magnoliopsida</taxon>
        <taxon>Liliopsida</taxon>
        <taxon>Poales</taxon>
        <taxon>Poaceae</taxon>
        <taxon>PACMAD clade</taxon>
        <taxon>Panicoideae</taxon>
        <taxon>Panicodae</taxon>
        <taxon>Paniceae</taxon>
        <taxon>Dichantheliinae</taxon>
        <taxon>Dichanthelium</taxon>
    </lineage>
</organism>
<evidence type="ECO:0000256" key="2">
    <source>
        <dbReference type="ARBA" id="ARBA00002075"/>
    </source>
</evidence>
<dbReference type="InterPro" id="IPR033138">
    <property type="entry name" value="Cu_oxidase_CS"/>
</dbReference>
<dbReference type="Gene3D" id="1.20.1280.50">
    <property type="match status" value="1"/>
</dbReference>
<feature type="domain" description="Plastocyanin-like" evidence="15">
    <location>
        <begin position="1052"/>
        <end position="1192"/>
    </location>
</feature>
<evidence type="ECO:0000259" key="18">
    <source>
        <dbReference type="Pfam" id="PF25372"/>
    </source>
</evidence>
<dbReference type="Gene3D" id="3.80.10.10">
    <property type="entry name" value="Ribonuclease Inhibitor"/>
    <property type="match status" value="3"/>
</dbReference>
<dbReference type="InterPro" id="IPR001611">
    <property type="entry name" value="Leu-rich_rpt"/>
</dbReference>
<dbReference type="CDD" id="cd13849">
    <property type="entry name" value="CuRO_1_LCC_plant"/>
    <property type="match status" value="1"/>
</dbReference>
<dbReference type="Pfam" id="PF07732">
    <property type="entry name" value="Cu-oxidase_3"/>
    <property type="match status" value="1"/>
</dbReference>
<dbReference type="InterPro" id="IPR034285">
    <property type="entry name" value="CuRO_2_LCC"/>
</dbReference>
<dbReference type="CDD" id="cd13875">
    <property type="entry name" value="CuRO_2_LCC_plant"/>
    <property type="match status" value="1"/>
</dbReference>
<dbReference type="PANTHER" id="PTHR11709">
    <property type="entry name" value="MULTI-COPPER OXIDASE"/>
    <property type="match status" value="1"/>
</dbReference>
<keyword evidence="11 13" id="KW-0186">Copper</keyword>
<keyword evidence="7 13" id="KW-0964">Secreted</keyword>
<dbReference type="Pfam" id="PF25372">
    <property type="entry name" value="DUF7885"/>
    <property type="match status" value="2"/>
</dbReference>
<dbReference type="InterPro" id="IPR032675">
    <property type="entry name" value="LRR_dom_sf"/>
</dbReference>
<keyword evidence="9 13" id="KW-0677">Repeat</keyword>
<evidence type="ECO:0000256" key="9">
    <source>
        <dbReference type="ARBA" id="ARBA00022737"/>
    </source>
</evidence>
<dbReference type="NCBIfam" id="TIGR03389">
    <property type="entry name" value="laccase"/>
    <property type="match status" value="1"/>
</dbReference>
<evidence type="ECO:0000256" key="6">
    <source>
        <dbReference type="ARBA" id="ARBA00022523"/>
    </source>
</evidence>
<dbReference type="Pfam" id="PF07731">
    <property type="entry name" value="Cu-oxidase_2"/>
    <property type="match status" value="1"/>
</dbReference>
<dbReference type="InterPro" id="IPR002355">
    <property type="entry name" value="Cu_oxidase_Cu_BS"/>
</dbReference>
<dbReference type="PROSITE" id="PS00079">
    <property type="entry name" value="MULTICOPPER_OXIDASE1"/>
    <property type="match status" value="1"/>
</dbReference>
<dbReference type="STRING" id="888268.A0A1E5UVM4"/>
<evidence type="ECO:0000256" key="10">
    <source>
        <dbReference type="ARBA" id="ARBA00023002"/>
    </source>
</evidence>
<keyword evidence="8 13" id="KW-0479">Metal-binding</keyword>
<evidence type="ECO:0000256" key="13">
    <source>
        <dbReference type="RuleBase" id="RU361119"/>
    </source>
</evidence>
<dbReference type="InterPro" id="IPR045087">
    <property type="entry name" value="Cu-oxidase_fam"/>
</dbReference>
<dbReference type="CDD" id="cd13897">
    <property type="entry name" value="CuRO_3_LCC_plant"/>
    <property type="match status" value="1"/>
</dbReference>
<keyword evidence="10 13" id="KW-0560">Oxidoreductase</keyword>
<feature type="region of interest" description="Disordered" evidence="14">
    <location>
        <begin position="746"/>
        <end position="854"/>
    </location>
</feature>
<dbReference type="InterPro" id="IPR034289">
    <property type="entry name" value="CuRO_3_LCC"/>
</dbReference>
<evidence type="ECO:0000256" key="5">
    <source>
        <dbReference type="ARBA" id="ARBA00012297"/>
    </source>
</evidence>
<feature type="domain" description="F-box/LRR-repeat protein 15-like leucin rich repeat" evidence="18">
    <location>
        <begin position="156"/>
        <end position="268"/>
    </location>
</feature>
<dbReference type="Pfam" id="PF00394">
    <property type="entry name" value="Cu-oxidase"/>
    <property type="match status" value="1"/>
</dbReference>
<accession>A0A1E5UVM4</accession>
<keyword evidence="20" id="KW-1185">Reference proteome</keyword>
<dbReference type="GO" id="GO:0046274">
    <property type="term" value="P:lignin catabolic process"/>
    <property type="evidence" value="ECO:0007669"/>
    <property type="project" value="UniProtKB-KW"/>
</dbReference>
<evidence type="ECO:0000313" key="19">
    <source>
        <dbReference type="EMBL" id="OEL16931.1"/>
    </source>
</evidence>
<proteinExistence type="inferred from homology"/>
<dbReference type="InterPro" id="IPR008972">
    <property type="entry name" value="Cupredoxin"/>
</dbReference>
<dbReference type="SUPFAM" id="SSF52047">
    <property type="entry name" value="RNI-like"/>
    <property type="match status" value="2"/>
</dbReference>
<dbReference type="SMART" id="SM00367">
    <property type="entry name" value="LRR_CC"/>
    <property type="match status" value="17"/>
</dbReference>
<feature type="compositionally biased region" description="Low complexity" evidence="14">
    <location>
        <begin position="748"/>
        <end position="775"/>
    </location>
</feature>
<dbReference type="Proteomes" id="UP000095767">
    <property type="component" value="Unassembled WGS sequence"/>
</dbReference>
<dbReference type="FunFam" id="3.80.10.10:FF:001196">
    <property type="entry name" value="F-box/LRR-repeat protein 4"/>
    <property type="match status" value="1"/>
</dbReference>
<dbReference type="GO" id="GO:0048046">
    <property type="term" value="C:apoplast"/>
    <property type="evidence" value="ECO:0007669"/>
    <property type="project" value="UniProtKB-SubCell"/>
</dbReference>
<dbReference type="InterPro" id="IPR006553">
    <property type="entry name" value="Leu-rich_rpt_Cys-con_subtyp"/>
</dbReference>
<comment type="caution">
    <text evidence="19">The sequence shown here is derived from an EMBL/GenBank/DDBJ whole genome shotgun (WGS) entry which is preliminary data.</text>
</comment>
<dbReference type="GO" id="GO:0005507">
    <property type="term" value="F:copper ion binding"/>
    <property type="evidence" value="ECO:0007669"/>
    <property type="project" value="InterPro"/>
</dbReference>
<evidence type="ECO:0000256" key="4">
    <source>
        <dbReference type="ARBA" id="ARBA00010609"/>
    </source>
</evidence>
<feature type="domain" description="F-box/LRR-repeat protein 15-like leucin rich repeat" evidence="18">
    <location>
        <begin position="337"/>
        <end position="462"/>
    </location>
</feature>
<dbReference type="InterPro" id="IPR017761">
    <property type="entry name" value="Laccase"/>
</dbReference>
<comment type="subcellular location">
    <subcellularLocation>
        <location evidence="3 13">Secreted</location>
        <location evidence="3 13">Extracellular space</location>
        <location evidence="3 13">Apoplast</location>
    </subcellularLocation>
</comment>
<dbReference type="InterPro" id="IPR011707">
    <property type="entry name" value="Cu-oxidase-like_N"/>
</dbReference>
<comment type="cofactor">
    <cofactor evidence="13">
        <name>Cu cation</name>
        <dbReference type="ChEBI" id="CHEBI:23378"/>
    </cofactor>
    <text evidence="13">Binds 4 Cu cations per monomer.</text>
</comment>
<feature type="domain" description="Plastocyanin-like" evidence="17">
    <location>
        <begin position="928"/>
        <end position="1041"/>
    </location>
</feature>
<comment type="function">
    <text evidence="2 13">Lignin degradation and detoxification of lignin-derived products.</text>
</comment>
<sequence length="1520" mass="165140">MRGADLINPALPDELLDDVIRRVGAGPGGGKRDLDACALVCRRWRRLERASRRSARLAASGERADEVLRLVAERFPALTDVSVDERLTAAAVAGAVPRSRRPRQVHGTSPFRRRRRLPLASNAVHIAPFPLDQPTGDDGSERSCLTDVGLTHLARGCRGLEKLSLVWCSAISSTGLVRIAENCKNLTSLDLQACYIGDPGLIAIGKGCKLLRNLNLRFVEGTTDEGLIGLVKSCGQSLVSLAIATCGWLTDASLLAVGSHCPNLEILSVESDHVQNGGVISIAKGCRQLKDLKLQCINAGDEALDAIGSFCSLLESLSLNNFERFTDRSLSSIAKGCKNLTDLVLNDCQLLTDRSLEFVARSCKKLARLKINGCQNMETAALEHIGRWCPGLLELSLIFCPRIQNSAFLEIGRGCSLLRTLYLVDCSRISDSALCHIAQGCKNLTELSIRRGYEIGDKALISVAENCKSLRELTLQFCERVSDAGLSAIAENCSLHKLNLCGCQLITDSGLTAIARGCPDLVFLDISVLRIIGDIALAEIGEGCPKLKEIALSHCPEVTNVGLGHLVGGCLQLESCQMVYCRRITSAGVATIVSGSSRLKKLLVEEWKWPKRYLPASLYRFGMQYSKPIASLWHLESLAVFRLRKTCSSESAAMENGGDPATRAAGGMCDRFLTFLARNLTMSRTRSIADGPGNGAGDGHPPMEGGEEEDEFAIPIERADGFDYEFGGGHGDGGYSSVATVLEESAATTTTTTRDVPEPKTGAAATAADGPVAAEPAPPAVAVLETTKVRKTVTIKDRPEQEGGASAPATLERKKSLFKKRQASSASGAGGDGQEQQAPRRSGLRPRMPPVLRVPTNINERSSTFIDQRRRSFGRSGKPPAPDNYKLYMKSHRGLTAAAAAATVTVFLLSATAAVPAAAAVVEHTFVVSQMKMTHLCKETLVTVVNGQLPGPAIVVTEGDSVAVHVVNKSPYNVTIHWHGVRQRLNCWADGVPMITQCPIRPGHSFTYRFDVAGQEGTLWWHAHVSCLRGTLHGPLIIRPRHGYPFPKPHRDVPIIIGDWWDMDLEQLNQNMVDGFLGDNQNASTINGKLGDLYNCSGSVEDSYVLDMEHGRTYFLRLINAALYSEYYLKIAGHKFTVVAADANYVNPYTTDVVAIAPGETMDVLVVADAAPGRYHMVALAIQPPEPDNQLPLSITRGVVQYRSSYIGEEESSSGDVPVAPEMPDQHDNTTTFYFHGNLTSLRHPRWPPVPALADEHMFITLSLGSICRRGESCERSGSNESIVVATMNDVSFEPPTAAASSLLEAHYYHRNYTAAAAGVELYNLPDRPLKVFNFTDRAFIPWGPNEAWLEPTEKETAVRRFRHGAVVEVVFQGTSVMQSGSNPMHLHGHDMFVLAQGLGVYDAAKDVTRYNLVDPPVKNTVVVPRLGWVAVRFVADNPGVWYMHCHFEFHMSMGMVAVFIVEDGSSVDTSLPPPPEDFPKCDPEEGLALPDEFNERYSASIVEEHRKSFGGNGKPAPEK</sequence>
<evidence type="ECO:0000256" key="1">
    <source>
        <dbReference type="ARBA" id="ARBA00000349"/>
    </source>
</evidence>
<dbReference type="OrthoDB" id="550575at2759"/>
<evidence type="ECO:0000256" key="8">
    <source>
        <dbReference type="ARBA" id="ARBA00022723"/>
    </source>
</evidence>
<reference evidence="19 20" key="1">
    <citation type="submission" date="2016-09" db="EMBL/GenBank/DDBJ databases">
        <title>The draft genome of Dichanthelium oligosanthes: A C3 panicoid grass species.</title>
        <authorList>
            <person name="Studer A.J."/>
            <person name="Schnable J.C."/>
            <person name="Brutnell T.P."/>
        </authorList>
    </citation>
    <scope>NUCLEOTIDE SEQUENCE [LARGE SCALE GENOMIC DNA]</scope>
    <source>
        <strain evidence="20">cv. Kellogg 1175</strain>
        <tissue evidence="19">Leaf</tissue>
    </source>
</reference>
<evidence type="ECO:0000256" key="11">
    <source>
        <dbReference type="ARBA" id="ARBA00023008"/>
    </source>
</evidence>
<comment type="catalytic activity">
    <reaction evidence="1 13">
        <text>4 hydroquinone + O2 = 4 benzosemiquinone + 2 H2O</text>
        <dbReference type="Rhea" id="RHEA:11276"/>
        <dbReference type="ChEBI" id="CHEBI:15377"/>
        <dbReference type="ChEBI" id="CHEBI:15379"/>
        <dbReference type="ChEBI" id="CHEBI:17594"/>
        <dbReference type="ChEBI" id="CHEBI:17977"/>
        <dbReference type="EC" id="1.10.3.2"/>
    </reaction>
</comment>
<dbReference type="CDD" id="cd22159">
    <property type="entry name" value="F-box_AtTIR1-like"/>
    <property type="match status" value="1"/>
</dbReference>
<dbReference type="InterPro" id="IPR034288">
    <property type="entry name" value="CuRO_1_LCC"/>
</dbReference>
<dbReference type="Gene3D" id="2.60.40.420">
    <property type="entry name" value="Cupredoxins - blue copper proteins"/>
    <property type="match status" value="3"/>
</dbReference>
<dbReference type="PROSITE" id="PS00080">
    <property type="entry name" value="MULTICOPPER_OXIDASE2"/>
    <property type="match status" value="1"/>
</dbReference>
<dbReference type="PANTHER" id="PTHR11709:SF512">
    <property type="entry name" value="LACCASE"/>
    <property type="match status" value="1"/>
</dbReference>
<evidence type="ECO:0000256" key="12">
    <source>
        <dbReference type="ARBA" id="ARBA00023185"/>
    </source>
</evidence>
<dbReference type="EMBL" id="LWDX02061551">
    <property type="protein sequence ID" value="OEL16931.1"/>
    <property type="molecule type" value="Genomic_DNA"/>
</dbReference>
<protein>
    <recommendedName>
        <fullName evidence="5 13">Laccase</fullName>
        <ecNumber evidence="5 13">1.10.3.2</ecNumber>
    </recommendedName>
    <alternativeName>
        <fullName evidence="13">Benzenediol:oxygen oxidoreductase</fullName>
    </alternativeName>
    <alternativeName>
        <fullName evidence="13">Diphenol oxidase</fullName>
    </alternativeName>
    <alternativeName>
        <fullName evidence="13">Urishiol oxidase</fullName>
    </alternativeName>
</protein>
<evidence type="ECO:0000313" key="20">
    <source>
        <dbReference type="Proteomes" id="UP000095767"/>
    </source>
</evidence>
<feature type="domain" description="Plastocyanin-like" evidence="16">
    <location>
        <begin position="1330"/>
        <end position="1465"/>
    </location>
</feature>
<evidence type="ECO:0000259" key="17">
    <source>
        <dbReference type="Pfam" id="PF07732"/>
    </source>
</evidence>
<comment type="similarity">
    <text evidence="4 13">Belongs to the multicopper oxidase family.</text>
</comment>
<keyword evidence="6 13" id="KW-0052">Apoplast</keyword>
<feature type="region of interest" description="Disordered" evidence="14">
    <location>
        <begin position="686"/>
        <end position="708"/>
    </location>
</feature>
<dbReference type="InterPro" id="IPR001117">
    <property type="entry name" value="Cu-oxidase_2nd"/>
</dbReference>
<evidence type="ECO:0000259" key="15">
    <source>
        <dbReference type="Pfam" id="PF00394"/>
    </source>
</evidence>
<feature type="region of interest" description="Disordered" evidence="14">
    <location>
        <begin position="1468"/>
        <end position="1488"/>
    </location>
</feature>
<dbReference type="FunFam" id="1.20.1280.50:FF:000023">
    <property type="entry name" value="F-box/LRR-repeat protein 4"/>
    <property type="match status" value="1"/>
</dbReference>
<evidence type="ECO:0000256" key="3">
    <source>
        <dbReference type="ARBA" id="ARBA00004271"/>
    </source>
</evidence>
<dbReference type="EC" id="1.10.3.2" evidence="5 13"/>
<dbReference type="InterPro" id="IPR011706">
    <property type="entry name" value="Cu-oxidase_C"/>
</dbReference>
<dbReference type="InterPro" id="IPR057207">
    <property type="entry name" value="FBXL15_LRR"/>
</dbReference>
<dbReference type="SUPFAM" id="SSF49503">
    <property type="entry name" value="Cupredoxins"/>
    <property type="match status" value="3"/>
</dbReference>
<keyword evidence="12 13" id="KW-0439">Lignin degradation</keyword>
<evidence type="ECO:0000256" key="7">
    <source>
        <dbReference type="ARBA" id="ARBA00022525"/>
    </source>
</evidence>
<name>A0A1E5UVM4_9POAL</name>
<dbReference type="GO" id="GO:0052716">
    <property type="term" value="F:hydroquinone:oxygen oxidoreductase activity"/>
    <property type="evidence" value="ECO:0007669"/>
    <property type="project" value="UniProtKB-EC"/>
</dbReference>
<evidence type="ECO:0000256" key="14">
    <source>
        <dbReference type="SAM" id="MobiDB-lite"/>
    </source>
</evidence>
<dbReference type="Pfam" id="PF13516">
    <property type="entry name" value="LRR_6"/>
    <property type="match status" value="2"/>
</dbReference>
<evidence type="ECO:0000259" key="16">
    <source>
        <dbReference type="Pfam" id="PF07731"/>
    </source>
</evidence>